<organism evidence="2 3">
    <name type="scientific">Paxillus rubicundulus Ve08.2h10</name>
    <dbReference type="NCBI Taxonomy" id="930991"/>
    <lineage>
        <taxon>Eukaryota</taxon>
        <taxon>Fungi</taxon>
        <taxon>Dikarya</taxon>
        <taxon>Basidiomycota</taxon>
        <taxon>Agaricomycotina</taxon>
        <taxon>Agaricomycetes</taxon>
        <taxon>Agaricomycetidae</taxon>
        <taxon>Boletales</taxon>
        <taxon>Paxilineae</taxon>
        <taxon>Paxillaceae</taxon>
        <taxon>Paxillus</taxon>
    </lineage>
</organism>
<dbReference type="AlphaFoldDB" id="A0A0D0DDY5"/>
<evidence type="ECO:0000313" key="2">
    <source>
        <dbReference type="EMBL" id="KIK82601.1"/>
    </source>
</evidence>
<feature type="compositionally biased region" description="Polar residues" evidence="1">
    <location>
        <begin position="107"/>
        <end position="127"/>
    </location>
</feature>
<evidence type="ECO:0000256" key="1">
    <source>
        <dbReference type="SAM" id="MobiDB-lite"/>
    </source>
</evidence>
<feature type="compositionally biased region" description="Low complexity" evidence="1">
    <location>
        <begin position="58"/>
        <end position="84"/>
    </location>
</feature>
<feature type="compositionally biased region" description="Polar residues" evidence="1">
    <location>
        <begin position="35"/>
        <end position="52"/>
    </location>
</feature>
<evidence type="ECO:0000313" key="3">
    <source>
        <dbReference type="Proteomes" id="UP000054538"/>
    </source>
</evidence>
<protein>
    <submittedName>
        <fullName evidence="2">Uncharacterized protein</fullName>
    </submittedName>
</protein>
<sequence>MYSNHYGHTTSPPDFPNNPFINDPTNARARFPDISGSTLSPAQFSPQLQTGYTDGYGNPAQYQPPQAQYQQYPSQPYSNQYQVPPQMQDHNQLASTSYASQYPGSLQPVQMMSQPTGYGFQPTSSFGQQLQSQPQQYAFQPGYQNQQYPSYQGHPQQTGSADYLSEFDPYAQQPQTQSSPRSTSQPTTRTLSNGPGNATHPRDFIHMHKARLEAWDSYTWKQLFIACDALKDAWSARKQQAEAVVQQMGGTHGAPDPRFGYNGQLEGWKHVLKEANNNFDTVAASTFQLHEVFGSYRQSGDATSKRRVRESCNAALKGLPDWPTN</sequence>
<feature type="compositionally biased region" description="Low complexity" evidence="1">
    <location>
        <begin position="17"/>
        <end position="26"/>
    </location>
</feature>
<proteinExistence type="predicted"/>
<feature type="region of interest" description="Disordered" evidence="1">
    <location>
        <begin position="107"/>
        <end position="133"/>
    </location>
</feature>
<feature type="compositionally biased region" description="Low complexity" evidence="1">
    <location>
        <begin position="172"/>
        <end position="190"/>
    </location>
</feature>
<dbReference type="STRING" id="930991.A0A0D0DDY5"/>
<gene>
    <name evidence="2" type="ORF">PAXRUDRAFT_35539</name>
</gene>
<feature type="compositionally biased region" description="Polar residues" evidence="1">
    <location>
        <begin position="1"/>
        <end position="11"/>
    </location>
</feature>
<name>A0A0D0DDY5_9AGAM</name>
<feature type="region of interest" description="Disordered" evidence="1">
    <location>
        <begin position="171"/>
        <end position="200"/>
    </location>
</feature>
<dbReference type="InParanoid" id="A0A0D0DDY5"/>
<reference evidence="2 3" key="1">
    <citation type="submission" date="2014-04" db="EMBL/GenBank/DDBJ databases">
        <authorList>
            <consortium name="DOE Joint Genome Institute"/>
            <person name="Kuo A."/>
            <person name="Kohler A."/>
            <person name="Jargeat P."/>
            <person name="Nagy L.G."/>
            <person name="Floudas D."/>
            <person name="Copeland A."/>
            <person name="Barry K.W."/>
            <person name="Cichocki N."/>
            <person name="Veneault-Fourrey C."/>
            <person name="LaButti K."/>
            <person name="Lindquist E.A."/>
            <person name="Lipzen A."/>
            <person name="Lundell T."/>
            <person name="Morin E."/>
            <person name="Murat C."/>
            <person name="Sun H."/>
            <person name="Tunlid A."/>
            <person name="Henrissat B."/>
            <person name="Grigoriev I.V."/>
            <person name="Hibbett D.S."/>
            <person name="Martin F."/>
            <person name="Nordberg H.P."/>
            <person name="Cantor M.N."/>
            <person name="Hua S.X."/>
        </authorList>
    </citation>
    <scope>NUCLEOTIDE SEQUENCE [LARGE SCALE GENOMIC DNA]</scope>
    <source>
        <strain evidence="2 3">Ve08.2h10</strain>
    </source>
</reference>
<dbReference type="Proteomes" id="UP000054538">
    <property type="component" value="Unassembled WGS sequence"/>
</dbReference>
<dbReference type="EMBL" id="KN825616">
    <property type="protein sequence ID" value="KIK82601.1"/>
    <property type="molecule type" value="Genomic_DNA"/>
</dbReference>
<dbReference type="OrthoDB" id="3253876at2759"/>
<accession>A0A0D0DDY5</accession>
<feature type="region of interest" description="Disordered" evidence="1">
    <location>
        <begin position="1"/>
        <end position="84"/>
    </location>
</feature>
<keyword evidence="3" id="KW-1185">Reference proteome</keyword>
<reference evidence="3" key="2">
    <citation type="submission" date="2015-01" db="EMBL/GenBank/DDBJ databases">
        <title>Evolutionary Origins and Diversification of the Mycorrhizal Mutualists.</title>
        <authorList>
            <consortium name="DOE Joint Genome Institute"/>
            <consortium name="Mycorrhizal Genomics Consortium"/>
            <person name="Kohler A."/>
            <person name="Kuo A."/>
            <person name="Nagy L.G."/>
            <person name="Floudas D."/>
            <person name="Copeland A."/>
            <person name="Barry K.W."/>
            <person name="Cichocki N."/>
            <person name="Veneault-Fourrey C."/>
            <person name="LaButti K."/>
            <person name="Lindquist E.A."/>
            <person name="Lipzen A."/>
            <person name="Lundell T."/>
            <person name="Morin E."/>
            <person name="Murat C."/>
            <person name="Riley R."/>
            <person name="Ohm R."/>
            <person name="Sun H."/>
            <person name="Tunlid A."/>
            <person name="Henrissat B."/>
            <person name="Grigoriev I.V."/>
            <person name="Hibbett D.S."/>
            <person name="Martin F."/>
        </authorList>
    </citation>
    <scope>NUCLEOTIDE SEQUENCE [LARGE SCALE GENOMIC DNA]</scope>
    <source>
        <strain evidence="3">Ve08.2h10</strain>
    </source>
</reference>
<dbReference type="HOGENOM" id="CLU_077716_0_0_1"/>